<proteinExistence type="predicted"/>
<comment type="caution">
    <text evidence="1">The sequence shown here is derived from an EMBL/GenBank/DDBJ whole genome shotgun (WGS) entry which is preliminary data.</text>
</comment>
<sequence>MWHIEFVNASSEKLHRSDDSLTVGVTDGNDNCVYLSDLLSGSFLKKVLCHELCHCFMMSYNISIPIEQEEFLADWISIYGEDLIYLLDDLMSAMSREVRYG</sequence>
<reference evidence="1 2" key="1">
    <citation type="journal article" date="2019" name="Science, e1252229">
        <title>Invertible promoters mediate bacterial phase variation, antibiotic resistance, and host adaptation in the gut.</title>
        <authorList>
            <person name="Jiang X."/>
            <person name="Hall A.B."/>
            <person name="Arthur T.D."/>
            <person name="Plichta D.R."/>
            <person name="Covington C.T."/>
            <person name="Poyet M."/>
            <person name="Crothers J."/>
            <person name="Moses P.L."/>
            <person name="Tolonen A.C."/>
            <person name="Vlamakis H."/>
            <person name="Alm E.J."/>
            <person name="Xavier R.J."/>
        </authorList>
    </citation>
    <scope>NUCLEOTIDE SEQUENCE [LARGE SCALE GENOMIC DNA]</scope>
    <source>
        <strain evidence="2">aa_0143</strain>
    </source>
</reference>
<evidence type="ECO:0000313" key="2">
    <source>
        <dbReference type="Proteomes" id="UP000292665"/>
    </source>
</evidence>
<name>A0A4Q5C6V6_9FIRM</name>
<protein>
    <submittedName>
        <fullName evidence="1">Uncharacterized protein</fullName>
    </submittedName>
</protein>
<evidence type="ECO:0000313" key="1">
    <source>
        <dbReference type="EMBL" id="RYS80490.1"/>
    </source>
</evidence>
<gene>
    <name evidence="1" type="ORF">EAI93_06470</name>
</gene>
<dbReference type="AlphaFoldDB" id="A0A4Q5C6V6"/>
<dbReference type="Proteomes" id="UP000292665">
    <property type="component" value="Unassembled WGS sequence"/>
</dbReference>
<accession>A0A4Q5C6V6</accession>
<dbReference type="EMBL" id="RCYR01000009">
    <property type="protein sequence ID" value="RYS80490.1"/>
    <property type="molecule type" value="Genomic_DNA"/>
</dbReference>
<organism evidence="1 2">
    <name type="scientific">[Ruminococcus] torques</name>
    <dbReference type="NCBI Taxonomy" id="33039"/>
    <lineage>
        <taxon>Bacteria</taxon>
        <taxon>Bacillati</taxon>
        <taxon>Bacillota</taxon>
        <taxon>Clostridia</taxon>
        <taxon>Lachnospirales</taxon>
        <taxon>Lachnospiraceae</taxon>
        <taxon>Mediterraneibacter</taxon>
    </lineage>
</organism>